<dbReference type="PANTHER" id="PTHR35337">
    <property type="entry name" value="SLR1478 PROTEIN"/>
    <property type="match status" value="1"/>
</dbReference>
<evidence type="ECO:0000313" key="3">
    <source>
        <dbReference type="Proteomes" id="UP000224130"/>
    </source>
</evidence>
<feature type="transmembrane region" description="Helical" evidence="1">
    <location>
        <begin position="253"/>
        <end position="276"/>
    </location>
</feature>
<dbReference type="AlphaFoldDB" id="A0A2A9EYU8"/>
<feature type="transmembrane region" description="Helical" evidence="1">
    <location>
        <begin position="215"/>
        <end position="233"/>
    </location>
</feature>
<feature type="transmembrane region" description="Helical" evidence="1">
    <location>
        <begin position="282"/>
        <end position="302"/>
    </location>
</feature>
<dbReference type="Pfam" id="PF01944">
    <property type="entry name" value="SpoIIM"/>
    <property type="match status" value="1"/>
</dbReference>
<dbReference type="EMBL" id="PDJJ01000001">
    <property type="protein sequence ID" value="PFG44038.1"/>
    <property type="molecule type" value="Genomic_DNA"/>
</dbReference>
<comment type="caution">
    <text evidence="2">The sequence shown here is derived from an EMBL/GenBank/DDBJ whole genome shotgun (WGS) entry which is preliminary data.</text>
</comment>
<feature type="transmembrane region" description="Helical" evidence="1">
    <location>
        <begin position="189"/>
        <end position="209"/>
    </location>
</feature>
<reference evidence="2 3" key="1">
    <citation type="submission" date="2017-10" db="EMBL/GenBank/DDBJ databases">
        <title>Sequencing the genomes of 1000 actinobacteria strains.</title>
        <authorList>
            <person name="Klenk H.-P."/>
        </authorList>
    </citation>
    <scope>NUCLEOTIDE SEQUENCE [LARGE SCALE GENOMIC DNA]</scope>
    <source>
        <strain evidence="2 3">DSM 21863</strain>
    </source>
</reference>
<keyword evidence="3" id="KW-1185">Reference proteome</keyword>
<keyword evidence="1" id="KW-1133">Transmembrane helix</keyword>
<dbReference type="PANTHER" id="PTHR35337:SF1">
    <property type="entry name" value="SLR1478 PROTEIN"/>
    <property type="match status" value="1"/>
</dbReference>
<keyword evidence="1" id="KW-0812">Transmembrane</keyword>
<dbReference type="InterPro" id="IPR002798">
    <property type="entry name" value="SpoIIM-like"/>
</dbReference>
<organism evidence="2 3">
    <name type="scientific">Isoptericola jiangsuensis</name>
    <dbReference type="NCBI Taxonomy" id="548579"/>
    <lineage>
        <taxon>Bacteria</taxon>
        <taxon>Bacillati</taxon>
        <taxon>Actinomycetota</taxon>
        <taxon>Actinomycetes</taxon>
        <taxon>Micrococcales</taxon>
        <taxon>Promicromonosporaceae</taxon>
        <taxon>Isoptericola</taxon>
    </lineage>
</organism>
<dbReference type="Proteomes" id="UP000224130">
    <property type="component" value="Unassembled WGS sequence"/>
</dbReference>
<evidence type="ECO:0000256" key="1">
    <source>
        <dbReference type="SAM" id="Phobius"/>
    </source>
</evidence>
<dbReference type="OrthoDB" id="5243448at2"/>
<keyword evidence="1" id="KW-0472">Membrane</keyword>
<protein>
    <submittedName>
        <fullName evidence="2">Putative membrane protein SpoIIM required for sporulation</fullName>
    </submittedName>
</protein>
<feature type="transmembrane region" description="Helical" evidence="1">
    <location>
        <begin position="100"/>
        <end position="121"/>
    </location>
</feature>
<gene>
    <name evidence="2" type="ORF">ATJ88_2755</name>
</gene>
<name>A0A2A9EYU8_9MICO</name>
<accession>A0A2A9EYU8</accession>
<evidence type="ECO:0000313" key="2">
    <source>
        <dbReference type="EMBL" id="PFG44038.1"/>
    </source>
</evidence>
<feature type="transmembrane region" description="Helical" evidence="1">
    <location>
        <begin position="163"/>
        <end position="184"/>
    </location>
</feature>
<dbReference type="RefSeq" id="WP_098464307.1">
    <property type="nucleotide sequence ID" value="NZ_PDJJ01000001.1"/>
</dbReference>
<sequence>MDLDAFSTVHGPEWRRLEELVRRRRLDGAEADEMVRLYQAVATHLSTVRSAAPDPVTVARLSDLLARARTRIAGAHEPGWSDVTRFVAVTVPAALYRIRWWTLAVTLAFLAVAVVVGVRVATDPEALAAMGTPSEQEQYVRHAFASYYDPKLSFAAVVWTNNAWIAAQTIALGITGIGPVWVLLNNAVAIGGIGGMMAAHGELGLFLTLITPHGLLELTAIFVAGAAGLRIFWAWVSPGPRRRADALATEGRALFTVVVGLVGALALSGLVEGFVTGSSLPWWVKIVVGALALAVFLAYFLVLGRRAVRAGETGDLDADRAGAVLPTAG</sequence>
<proteinExistence type="predicted"/>